<evidence type="ECO:0000313" key="6">
    <source>
        <dbReference type="EMBL" id="PZP53030.1"/>
    </source>
</evidence>
<dbReference type="Gene3D" id="1.10.10.10">
    <property type="entry name" value="Winged helix-like DNA-binding domain superfamily/Winged helix DNA-binding domain"/>
    <property type="match status" value="1"/>
</dbReference>
<dbReference type="Pfam" id="PF03466">
    <property type="entry name" value="LysR_substrate"/>
    <property type="match status" value="1"/>
</dbReference>
<protein>
    <submittedName>
        <fullName evidence="6">LysR family transcriptional regulator</fullName>
    </submittedName>
</protein>
<dbReference type="EMBL" id="QFOL01000030">
    <property type="protein sequence ID" value="PZP53030.1"/>
    <property type="molecule type" value="Genomic_DNA"/>
</dbReference>
<proteinExistence type="inferred from homology"/>
<dbReference type="InterPro" id="IPR005119">
    <property type="entry name" value="LysR_subst-bd"/>
</dbReference>
<evidence type="ECO:0000313" key="7">
    <source>
        <dbReference type="Proteomes" id="UP000249769"/>
    </source>
</evidence>
<keyword evidence="3" id="KW-0238">DNA-binding</keyword>
<dbReference type="InterPro" id="IPR036390">
    <property type="entry name" value="WH_DNA-bd_sf"/>
</dbReference>
<comment type="caution">
    <text evidence="6">The sequence shown here is derived from an EMBL/GenBank/DDBJ whole genome shotgun (WGS) entry which is preliminary data.</text>
</comment>
<evidence type="ECO:0000256" key="1">
    <source>
        <dbReference type="ARBA" id="ARBA00009437"/>
    </source>
</evidence>
<comment type="similarity">
    <text evidence="1">Belongs to the LysR transcriptional regulatory family.</text>
</comment>
<dbReference type="GO" id="GO:0003677">
    <property type="term" value="F:DNA binding"/>
    <property type="evidence" value="ECO:0007669"/>
    <property type="project" value="UniProtKB-KW"/>
</dbReference>
<evidence type="ECO:0000256" key="2">
    <source>
        <dbReference type="ARBA" id="ARBA00023015"/>
    </source>
</evidence>
<dbReference type="PANTHER" id="PTHR30346">
    <property type="entry name" value="TRANSCRIPTIONAL DUAL REGULATOR HCAR-RELATED"/>
    <property type="match status" value="1"/>
</dbReference>
<organism evidence="6 7">
    <name type="scientific">Agrobacterium fabrum</name>
    <dbReference type="NCBI Taxonomy" id="1176649"/>
    <lineage>
        <taxon>Bacteria</taxon>
        <taxon>Pseudomonadati</taxon>
        <taxon>Pseudomonadota</taxon>
        <taxon>Alphaproteobacteria</taxon>
        <taxon>Hyphomicrobiales</taxon>
        <taxon>Rhizobiaceae</taxon>
        <taxon>Rhizobium/Agrobacterium group</taxon>
        <taxon>Agrobacterium</taxon>
        <taxon>Agrobacterium tumefaciens complex</taxon>
    </lineage>
</organism>
<dbReference type="Proteomes" id="UP000249769">
    <property type="component" value="Unassembled WGS sequence"/>
</dbReference>
<evidence type="ECO:0000256" key="4">
    <source>
        <dbReference type="ARBA" id="ARBA00023163"/>
    </source>
</evidence>
<keyword evidence="2" id="KW-0805">Transcription regulation</keyword>
<gene>
    <name evidence="6" type="ORF">DI595_05020</name>
</gene>
<sequence>MDQPRFSLRQIRYFLAVAEARTISEAAGRLSISQGALTEALDELEKQMAVRLLVRRRAHGVSLTRNGRELIAHARALMAAAAELQAAAENRGGTLAGRVSIGCYMTLAPFVMPALIGAFRTHHPSVELDVFYGSGEEISQRLGEGHLDFGLVYDFNLSPATACDPLYQVRPRIVLPAEHSLATQAEIDLAIMARDPLVQFDVEPALSNTRRIFEVLGVPQKPGLSAPSIELVRSLVGHGFGYAVLLHHPPGDMSYEGKQLAVRDIAGLDLTYDVVLARSTYLRATRRSEELRRFCLSCFADDADSAKPEQAVGMKA</sequence>
<evidence type="ECO:0000259" key="5">
    <source>
        <dbReference type="PROSITE" id="PS50931"/>
    </source>
</evidence>
<evidence type="ECO:0000256" key="3">
    <source>
        <dbReference type="ARBA" id="ARBA00023125"/>
    </source>
</evidence>
<feature type="domain" description="HTH lysR-type" evidence="5">
    <location>
        <begin position="6"/>
        <end position="64"/>
    </location>
</feature>
<accession>A0A2W5FH51</accession>
<dbReference type="GO" id="GO:0032993">
    <property type="term" value="C:protein-DNA complex"/>
    <property type="evidence" value="ECO:0007669"/>
    <property type="project" value="TreeGrafter"/>
</dbReference>
<dbReference type="InterPro" id="IPR036388">
    <property type="entry name" value="WH-like_DNA-bd_sf"/>
</dbReference>
<dbReference type="AlphaFoldDB" id="A0A2W5FH51"/>
<keyword evidence="4" id="KW-0804">Transcription</keyword>
<dbReference type="SUPFAM" id="SSF53850">
    <property type="entry name" value="Periplasmic binding protein-like II"/>
    <property type="match status" value="1"/>
</dbReference>
<reference evidence="6 7" key="1">
    <citation type="submission" date="2017-08" db="EMBL/GenBank/DDBJ databases">
        <title>Infants hospitalized years apart are colonized by the same room-sourced microbial strains.</title>
        <authorList>
            <person name="Brooks B."/>
            <person name="Olm M.R."/>
            <person name="Firek B.A."/>
            <person name="Baker R."/>
            <person name="Thomas B.C."/>
            <person name="Morowitz M.J."/>
            <person name="Banfield J.F."/>
        </authorList>
    </citation>
    <scope>NUCLEOTIDE SEQUENCE [LARGE SCALE GENOMIC DNA]</scope>
    <source>
        <strain evidence="6">S2_009_000_R2_73</strain>
    </source>
</reference>
<dbReference type="InterPro" id="IPR000847">
    <property type="entry name" value="LysR_HTH_N"/>
</dbReference>
<dbReference type="SUPFAM" id="SSF46785">
    <property type="entry name" value="Winged helix' DNA-binding domain"/>
    <property type="match status" value="1"/>
</dbReference>
<dbReference type="Gene3D" id="3.40.190.10">
    <property type="entry name" value="Periplasmic binding protein-like II"/>
    <property type="match status" value="2"/>
</dbReference>
<name>A0A2W5FH51_9HYPH</name>
<dbReference type="GO" id="GO:0003700">
    <property type="term" value="F:DNA-binding transcription factor activity"/>
    <property type="evidence" value="ECO:0007669"/>
    <property type="project" value="InterPro"/>
</dbReference>
<dbReference type="PROSITE" id="PS50931">
    <property type="entry name" value="HTH_LYSR"/>
    <property type="match status" value="1"/>
</dbReference>
<dbReference type="PANTHER" id="PTHR30346:SF0">
    <property type="entry name" value="HCA OPERON TRANSCRIPTIONAL ACTIVATOR HCAR"/>
    <property type="match status" value="1"/>
</dbReference>
<dbReference type="Pfam" id="PF00126">
    <property type="entry name" value="HTH_1"/>
    <property type="match status" value="1"/>
</dbReference>